<dbReference type="AlphaFoldDB" id="A8FUU4"/>
<dbReference type="STRING" id="425104.Ssed_2008"/>
<dbReference type="Proteomes" id="UP000002015">
    <property type="component" value="Chromosome"/>
</dbReference>
<dbReference type="PANTHER" id="PTHR21392">
    <property type="entry name" value="TRNA-URIDINE AMINOCARBOXYPROPYLTRANSFERASE 2"/>
    <property type="match status" value="1"/>
</dbReference>
<keyword evidence="8" id="KW-1185">Reference proteome</keyword>
<keyword evidence="4" id="KW-0819">tRNA processing</keyword>
<proteinExistence type="inferred from homology"/>
<reference evidence="7 8" key="1">
    <citation type="submission" date="2007-08" db="EMBL/GenBank/DDBJ databases">
        <title>Complete sequence of Shewanella sediminis HAW-EB3.</title>
        <authorList>
            <consortium name="US DOE Joint Genome Institute"/>
            <person name="Copeland A."/>
            <person name="Lucas S."/>
            <person name="Lapidus A."/>
            <person name="Barry K."/>
            <person name="Glavina del Rio T."/>
            <person name="Dalin E."/>
            <person name="Tice H."/>
            <person name="Pitluck S."/>
            <person name="Chertkov O."/>
            <person name="Brettin T."/>
            <person name="Bruce D."/>
            <person name="Detter J.C."/>
            <person name="Han C."/>
            <person name="Schmutz J."/>
            <person name="Larimer F."/>
            <person name="Land M."/>
            <person name="Hauser L."/>
            <person name="Kyrpides N."/>
            <person name="Kim E."/>
            <person name="Zhao J.-S."/>
            <person name="Richardson P."/>
        </authorList>
    </citation>
    <scope>NUCLEOTIDE SEQUENCE [LARGE SCALE GENOMIC DNA]</scope>
    <source>
        <strain evidence="7 8">HAW-EB3</strain>
    </source>
</reference>
<dbReference type="GO" id="GO:0008033">
    <property type="term" value="P:tRNA processing"/>
    <property type="evidence" value="ECO:0007669"/>
    <property type="project" value="UniProtKB-KW"/>
</dbReference>
<dbReference type="KEGG" id="sse:Ssed_2008"/>
<protein>
    <recommendedName>
        <fullName evidence="1">tRNA-uridine aminocarboxypropyltransferase</fullName>
        <ecNumber evidence="1">2.5.1.25</ecNumber>
    </recommendedName>
</protein>
<dbReference type="PANTHER" id="PTHR21392:SF0">
    <property type="entry name" value="TRNA-URIDINE AMINOCARBOXYPROPYLTRANSFERASE 2"/>
    <property type="match status" value="1"/>
</dbReference>
<evidence type="ECO:0000313" key="7">
    <source>
        <dbReference type="EMBL" id="ABV36617.1"/>
    </source>
</evidence>
<dbReference type="OrthoDB" id="370626at2"/>
<evidence type="ECO:0000256" key="3">
    <source>
        <dbReference type="ARBA" id="ARBA00022691"/>
    </source>
</evidence>
<dbReference type="HOGENOM" id="CLU_066458_1_1_6"/>
<evidence type="ECO:0000256" key="5">
    <source>
        <dbReference type="ARBA" id="ARBA00034489"/>
    </source>
</evidence>
<dbReference type="EC" id="2.5.1.25" evidence="1"/>
<evidence type="ECO:0000256" key="2">
    <source>
        <dbReference type="ARBA" id="ARBA00022679"/>
    </source>
</evidence>
<evidence type="ECO:0000259" key="6">
    <source>
        <dbReference type="SMART" id="SM01144"/>
    </source>
</evidence>
<feature type="domain" description="DTW" evidence="6">
    <location>
        <begin position="1"/>
        <end position="174"/>
    </location>
</feature>
<dbReference type="Pfam" id="PF03942">
    <property type="entry name" value="DTW"/>
    <property type="match status" value="1"/>
</dbReference>
<dbReference type="InterPro" id="IPR005636">
    <property type="entry name" value="DTW"/>
</dbReference>
<accession>A8FUU4</accession>
<keyword evidence="2" id="KW-0808">Transferase</keyword>
<evidence type="ECO:0000256" key="4">
    <source>
        <dbReference type="ARBA" id="ARBA00022694"/>
    </source>
</evidence>
<dbReference type="GO" id="GO:0016432">
    <property type="term" value="F:tRNA-uridine aminocarboxypropyltransferase activity"/>
    <property type="evidence" value="ECO:0007669"/>
    <property type="project" value="UniProtKB-EC"/>
</dbReference>
<evidence type="ECO:0000313" key="8">
    <source>
        <dbReference type="Proteomes" id="UP000002015"/>
    </source>
</evidence>
<evidence type="ECO:0000256" key="1">
    <source>
        <dbReference type="ARBA" id="ARBA00012386"/>
    </source>
</evidence>
<dbReference type="RefSeq" id="WP_012142352.1">
    <property type="nucleotide sequence ID" value="NC_009831.1"/>
</dbReference>
<gene>
    <name evidence="7" type="ordered locus">Ssed_2008</name>
</gene>
<keyword evidence="3" id="KW-0949">S-adenosyl-L-methionine</keyword>
<dbReference type="SMART" id="SM01144">
    <property type="entry name" value="DTW"/>
    <property type="match status" value="1"/>
</dbReference>
<dbReference type="EMBL" id="CP000821">
    <property type="protein sequence ID" value="ABV36617.1"/>
    <property type="molecule type" value="Genomic_DNA"/>
</dbReference>
<comment type="similarity">
    <text evidence="5">Belongs to the TDD superfamily. DTWD2 family.</text>
</comment>
<dbReference type="InterPro" id="IPR039262">
    <property type="entry name" value="DTWD2/TAPT"/>
</dbReference>
<name>A8FUU4_SHESH</name>
<dbReference type="eggNOG" id="COG3148">
    <property type="taxonomic scope" value="Bacteria"/>
</dbReference>
<sequence length="174" mass="19710">MNVILLTHEREVERLTNTGALALRAYPQWCRRIIWSRVRTDKALLQILHQPGAAVLYPAVTIEAPVDGKSGDTQSIEPQLSASYLTELPETLVIIDATWQEARKMLRQSPYLQQANKFALPEVNTSQFKLRRNQVDGGLCTLECIIRLCSLKGLCAEAEYLEQAFVSMNDTHRQ</sequence>
<organism evidence="7 8">
    <name type="scientific">Shewanella sediminis (strain HAW-EB3)</name>
    <dbReference type="NCBI Taxonomy" id="425104"/>
    <lineage>
        <taxon>Bacteria</taxon>
        <taxon>Pseudomonadati</taxon>
        <taxon>Pseudomonadota</taxon>
        <taxon>Gammaproteobacteria</taxon>
        <taxon>Alteromonadales</taxon>
        <taxon>Shewanellaceae</taxon>
        <taxon>Shewanella</taxon>
    </lineage>
</organism>